<accession>A0ABW6JZB5</accession>
<keyword evidence="3" id="KW-1185">Reference proteome</keyword>
<dbReference type="InterPro" id="IPR034660">
    <property type="entry name" value="DinB/YfiT-like"/>
</dbReference>
<sequence length="172" mass="19936">MQMKPEENEYAPYYATYVDLVPDGDIIHILNEQVEDTIQLLNHISDEQSLFRYAPGKWSVKEVVGHVVDTERIMAYRLLCIARGETVSLPGYDDQVYVQNAEFDRLPLKELIENLRVVRQSTIQLLKELDTKAWIRIGNANGSDVSVRALAYIIAGHERHHRQLVKERYLNQ</sequence>
<dbReference type="RefSeq" id="WP_389220114.1">
    <property type="nucleotide sequence ID" value="NZ_JBIACJ010000006.1"/>
</dbReference>
<dbReference type="InterPro" id="IPR024775">
    <property type="entry name" value="DinB-like"/>
</dbReference>
<evidence type="ECO:0000313" key="3">
    <source>
        <dbReference type="Proteomes" id="UP001601058"/>
    </source>
</evidence>
<evidence type="ECO:0000259" key="1">
    <source>
        <dbReference type="Pfam" id="PF12867"/>
    </source>
</evidence>
<name>A0ABW6JZB5_9BACI</name>
<gene>
    <name evidence="2" type="ORF">ACFYKT_12995</name>
</gene>
<organism evidence="2 3">
    <name type="scientific">Cytobacillus mangrovibacter</name>
    <dbReference type="NCBI Taxonomy" id="3299024"/>
    <lineage>
        <taxon>Bacteria</taxon>
        <taxon>Bacillati</taxon>
        <taxon>Bacillota</taxon>
        <taxon>Bacilli</taxon>
        <taxon>Bacillales</taxon>
        <taxon>Bacillaceae</taxon>
        <taxon>Cytobacillus</taxon>
    </lineage>
</organism>
<dbReference type="Proteomes" id="UP001601058">
    <property type="component" value="Unassembled WGS sequence"/>
</dbReference>
<protein>
    <submittedName>
        <fullName evidence="2">DinB family protein</fullName>
    </submittedName>
</protein>
<feature type="domain" description="DinB-like" evidence="1">
    <location>
        <begin position="32"/>
        <end position="164"/>
    </location>
</feature>
<dbReference type="SUPFAM" id="SSF109854">
    <property type="entry name" value="DinB/YfiT-like putative metalloenzymes"/>
    <property type="match status" value="1"/>
</dbReference>
<comment type="caution">
    <text evidence="2">The sequence shown here is derived from an EMBL/GenBank/DDBJ whole genome shotgun (WGS) entry which is preliminary data.</text>
</comment>
<proteinExistence type="predicted"/>
<evidence type="ECO:0000313" key="2">
    <source>
        <dbReference type="EMBL" id="MFE8697255.1"/>
    </source>
</evidence>
<dbReference type="EMBL" id="JBIACJ010000006">
    <property type="protein sequence ID" value="MFE8697255.1"/>
    <property type="molecule type" value="Genomic_DNA"/>
</dbReference>
<reference evidence="2 3" key="1">
    <citation type="submission" date="2024-08" db="EMBL/GenBank/DDBJ databases">
        <title>Two novel Cytobacillus novel species.</title>
        <authorList>
            <person name="Liu G."/>
        </authorList>
    </citation>
    <scope>NUCLEOTIDE SEQUENCE [LARGE SCALE GENOMIC DNA]</scope>
    <source>
        <strain evidence="2 3">FJAT-53684</strain>
    </source>
</reference>
<dbReference type="Pfam" id="PF12867">
    <property type="entry name" value="DinB_2"/>
    <property type="match status" value="1"/>
</dbReference>
<dbReference type="Gene3D" id="1.20.120.450">
    <property type="entry name" value="dinb family like domain"/>
    <property type="match status" value="1"/>
</dbReference>